<evidence type="ECO:0000313" key="2">
    <source>
        <dbReference type="Proteomes" id="UP000193380"/>
    </source>
</evidence>
<dbReference type="PaxDb" id="8022-A0A060Z4T3"/>
<dbReference type="EMBL" id="FR943294">
    <property type="protein sequence ID" value="CDQ99103.1"/>
    <property type="molecule type" value="Genomic_DNA"/>
</dbReference>
<name>A0A060Z4T3_ONCMY</name>
<evidence type="ECO:0000313" key="1">
    <source>
        <dbReference type="EMBL" id="CDQ99103.1"/>
    </source>
</evidence>
<organism evidence="1 2">
    <name type="scientific">Oncorhynchus mykiss</name>
    <name type="common">Rainbow trout</name>
    <name type="synonym">Salmo gairdneri</name>
    <dbReference type="NCBI Taxonomy" id="8022"/>
    <lineage>
        <taxon>Eukaryota</taxon>
        <taxon>Metazoa</taxon>
        <taxon>Chordata</taxon>
        <taxon>Craniata</taxon>
        <taxon>Vertebrata</taxon>
        <taxon>Euteleostomi</taxon>
        <taxon>Actinopterygii</taxon>
        <taxon>Neopterygii</taxon>
        <taxon>Teleostei</taxon>
        <taxon>Protacanthopterygii</taxon>
        <taxon>Salmoniformes</taxon>
        <taxon>Salmonidae</taxon>
        <taxon>Salmoninae</taxon>
        <taxon>Oncorhynchus</taxon>
    </lineage>
</organism>
<gene>
    <name evidence="1" type="ORF">GSONMT00015753001</name>
</gene>
<dbReference type="AlphaFoldDB" id="A0A060Z4T3"/>
<dbReference type="Proteomes" id="UP000193380">
    <property type="component" value="Unassembled WGS sequence"/>
</dbReference>
<accession>A0A060Z4T3</accession>
<reference evidence="1" key="2">
    <citation type="submission" date="2014-03" db="EMBL/GenBank/DDBJ databases">
        <authorList>
            <person name="Genoscope - CEA"/>
        </authorList>
    </citation>
    <scope>NUCLEOTIDE SEQUENCE</scope>
</reference>
<sequence>MDEQALLGLNPNADACYRQKVSLITLCVCVQ</sequence>
<proteinExistence type="predicted"/>
<reference evidence="1" key="1">
    <citation type="journal article" date="2014" name="Nat. Commun.">
        <title>The rainbow trout genome provides novel insights into evolution after whole-genome duplication in vertebrates.</title>
        <authorList>
            <person name="Berthelot C."/>
            <person name="Brunet F."/>
            <person name="Chalopin D."/>
            <person name="Juanchich A."/>
            <person name="Bernard M."/>
            <person name="Noel B."/>
            <person name="Bento P."/>
            <person name="Da Silva C."/>
            <person name="Labadie K."/>
            <person name="Alberti A."/>
            <person name="Aury J.M."/>
            <person name="Louis A."/>
            <person name="Dehais P."/>
            <person name="Bardou P."/>
            <person name="Montfort J."/>
            <person name="Klopp C."/>
            <person name="Cabau C."/>
            <person name="Gaspin C."/>
            <person name="Thorgaard G.H."/>
            <person name="Boussaha M."/>
            <person name="Quillet E."/>
            <person name="Guyomard R."/>
            <person name="Galiana D."/>
            <person name="Bobe J."/>
            <person name="Volff J.N."/>
            <person name="Genet C."/>
            <person name="Wincker P."/>
            <person name="Jaillon O."/>
            <person name="Roest Crollius H."/>
            <person name="Guiguen Y."/>
        </authorList>
    </citation>
    <scope>NUCLEOTIDE SEQUENCE [LARGE SCALE GENOMIC DNA]</scope>
</reference>
<protein>
    <submittedName>
        <fullName evidence="1">Uncharacterized protein</fullName>
    </submittedName>
</protein>